<dbReference type="HOGENOM" id="CLU_002472_4_0_1"/>
<keyword evidence="7" id="KW-0175">Coiled coil</keyword>
<dbReference type="Pfam" id="PF05188">
    <property type="entry name" value="MutS_II"/>
    <property type="match status" value="1"/>
</dbReference>
<keyword evidence="12" id="KW-1185">Reference proteome</keyword>
<dbReference type="Gene3D" id="3.40.1170.10">
    <property type="entry name" value="DNA repair protein MutS, domain I"/>
    <property type="match status" value="1"/>
</dbReference>
<keyword evidence="4" id="KW-0067">ATP-binding</keyword>
<evidence type="ECO:0000256" key="6">
    <source>
        <dbReference type="ARBA" id="ARBA00023204"/>
    </source>
</evidence>
<evidence type="ECO:0000259" key="10">
    <source>
        <dbReference type="SMART" id="SM00534"/>
    </source>
</evidence>
<keyword evidence="2" id="KW-0547">Nucleotide-binding</keyword>
<dbReference type="SUPFAM" id="SSF52540">
    <property type="entry name" value="P-loop containing nucleoside triphosphate hydrolases"/>
    <property type="match status" value="1"/>
</dbReference>
<dbReference type="SMART" id="SM00534">
    <property type="entry name" value="MUTSac"/>
    <property type="match status" value="1"/>
</dbReference>
<dbReference type="InterPro" id="IPR036678">
    <property type="entry name" value="MutS_con_dom_sf"/>
</dbReference>
<evidence type="ECO:0000256" key="8">
    <source>
        <dbReference type="SAM" id="MobiDB-lite"/>
    </source>
</evidence>
<dbReference type="GO" id="GO:0140664">
    <property type="term" value="F:ATP-dependent DNA damage sensor activity"/>
    <property type="evidence" value="ECO:0007669"/>
    <property type="project" value="InterPro"/>
</dbReference>
<dbReference type="AlphaFoldDB" id="A0A0C3BQT3"/>
<dbReference type="Gene3D" id="3.40.50.300">
    <property type="entry name" value="P-loop containing nucleotide triphosphate hydrolases"/>
    <property type="match status" value="1"/>
</dbReference>
<dbReference type="InterPro" id="IPR000432">
    <property type="entry name" value="DNA_mismatch_repair_MutS_C"/>
</dbReference>
<proteinExistence type="inferred from homology"/>
<feature type="domain" description="DNA mismatch repair protein MutS core" evidence="9">
    <location>
        <begin position="405"/>
        <end position="755"/>
    </location>
</feature>
<gene>
    <name evidence="11" type="ORF">M408DRAFT_85594</name>
</gene>
<feature type="domain" description="DNA mismatch repair proteins mutS family" evidence="10">
    <location>
        <begin position="774"/>
        <end position="972"/>
    </location>
</feature>
<dbReference type="InterPro" id="IPR007696">
    <property type="entry name" value="DNA_mismatch_repair_MutS_core"/>
</dbReference>
<dbReference type="Pfam" id="PF00488">
    <property type="entry name" value="MutS_V"/>
    <property type="match status" value="1"/>
</dbReference>
<dbReference type="Pfam" id="PF05192">
    <property type="entry name" value="MutS_III"/>
    <property type="match status" value="1"/>
</dbReference>
<evidence type="ECO:0000259" key="9">
    <source>
        <dbReference type="SMART" id="SM00533"/>
    </source>
</evidence>
<dbReference type="SUPFAM" id="SSF48334">
    <property type="entry name" value="DNA repair protein MutS, domain III"/>
    <property type="match status" value="1"/>
</dbReference>
<evidence type="ECO:0000256" key="2">
    <source>
        <dbReference type="ARBA" id="ARBA00022741"/>
    </source>
</evidence>
<evidence type="ECO:0008006" key="13">
    <source>
        <dbReference type="Google" id="ProtNLM"/>
    </source>
</evidence>
<feature type="coiled-coil region" evidence="7">
    <location>
        <begin position="595"/>
        <end position="622"/>
    </location>
</feature>
<dbReference type="GO" id="GO:0006298">
    <property type="term" value="P:mismatch repair"/>
    <property type="evidence" value="ECO:0007669"/>
    <property type="project" value="InterPro"/>
</dbReference>
<dbReference type="GO" id="GO:0005524">
    <property type="term" value="F:ATP binding"/>
    <property type="evidence" value="ECO:0007669"/>
    <property type="project" value="UniProtKB-KW"/>
</dbReference>
<dbReference type="InterPro" id="IPR027417">
    <property type="entry name" value="P-loop_NTPase"/>
</dbReference>
<evidence type="ECO:0000256" key="7">
    <source>
        <dbReference type="SAM" id="Coils"/>
    </source>
</evidence>
<dbReference type="InterPro" id="IPR036187">
    <property type="entry name" value="DNA_mismatch_repair_MutS_sf"/>
</dbReference>
<evidence type="ECO:0000256" key="1">
    <source>
        <dbReference type="ARBA" id="ARBA00006271"/>
    </source>
</evidence>
<sequence length="1000" mass="111496">MLAARPIIFSTRVKPFLVRHFTSSLSRGASSSAGSDKKLGKTRTRKKRQDLPETLLSPSGRPLAPLSEWNGGLTGRSSKLAASTSKPSVEKTKKSRVSRKAKVSDEKGALPIERRPDTELALEIYKNLERFPHCLLLTRVGQFYESYFEQAAELAKALNIKLTSKSWGGQKVDMCGFPLGHLDKHLKVLIRNHRRCVALCEEFKLEGGKFERRVTRVITPGTLIDEAFVNPYENNYILSVGCPVEAVDADTPVGLAWMDVSTGEFFSQKTTLGSLRDEVVRIGPREVVLQEGLRHDDQHPIRLQLAEDATIFQSFVSANVAPLNPMEATERPNSDDVTRVDPILPEYGAEEASAITQLTKFLTENLLEHMPALSQPLQQGAEERMQIDAHTIKSLEIKEGMREGGVTGTLLSVINRTQTTSGSRLLSRWVHSPSTSVSEITTRQTIVAFFKARTHLRADLITILRKIEDTARIVQKFLAGRGAPDDLRKIGAAISHWETFRTRLELERKMEVVEQGALIEWECMDKLLSKMVSLQGLSEKISGAISSYEEYGLAEQEEAEGEEDLLDPMVASSGSKNVAPGSLKWHIKPEFSPALKRLHVKLEKLQRDREDLQLALQAKYSASTLTLKAGTHLGYHIHVKKRDASKLSSLTDFVALSESTSTKSFFNEAWFRLGSSITETSDQIMEMEREAFIELREDVTKQSSNLRRNARITDELDVMIGFAELAVEMSLVRPVVTDGLDYHIVNGRHPTVELGLLRRGRLFTPNHVSLEPSAPLHIITGPNMAGKSTLLRQTALIAVLAQTGSFVPADYARIGVIDRLFSRVGAKDDLFRDRSTFMVEMLETAEILHRATPRSLVIMDEVGRGTAVTTAVALAFASVQHLYTVNQCRALFATHFHEVADMLGYNEETRQADGFFDRVAFYCTDVDELEKGTFTYSHRLRPGVNRDSHGLKVAQLARMPQSAIKVAEAALEHFIGEDKTTWLARAEDFRALGKRLATLS</sequence>
<keyword evidence="3" id="KW-0227">DNA damage</keyword>
<dbReference type="PIRSF" id="PIRSF037677">
    <property type="entry name" value="DNA_mis_repair_Msh6"/>
    <property type="match status" value="1"/>
</dbReference>
<dbReference type="PANTHER" id="PTHR11361">
    <property type="entry name" value="DNA MISMATCH REPAIR PROTEIN MUTS FAMILY MEMBER"/>
    <property type="match status" value="1"/>
</dbReference>
<dbReference type="FunFam" id="3.40.50.300:FF:001238">
    <property type="entry name" value="DNA mismatch repair protein"/>
    <property type="match status" value="1"/>
</dbReference>
<evidence type="ECO:0000313" key="11">
    <source>
        <dbReference type="EMBL" id="KIM33811.1"/>
    </source>
</evidence>
<dbReference type="GO" id="GO:0043504">
    <property type="term" value="P:mitochondrial DNA repair"/>
    <property type="evidence" value="ECO:0007669"/>
    <property type="project" value="TreeGrafter"/>
</dbReference>
<dbReference type="SUPFAM" id="SSF53150">
    <property type="entry name" value="DNA repair protein MutS, domain II"/>
    <property type="match status" value="1"/>
</dbReference>
<organism evidence="11 12">
    <name type="scientific">Serendipita vermifera MAFF 305830</name>
    <dbReference type="NCBI Taxonomy" id="933852"/>
    <lineage>
        <taxon>Eukaryota</taxon>
        <taxon>Fungi</taxon>
        <taxon>Dikarya</taxon>
        <taxon>Basidiomycota</taxon>
        <taxon>Agaricomycotina</taxon>
        <taxon>Agaricomycetes</taxon>
        <taxon>Sebacinales</taxon>
        <taxon>Serendipitaceae</taxon>
        <taxon>Serendipita</taxon>
    </lineage>
</organism>
<accession>A0A0C3BQT3</accession>
<dbReference type="STRING" id="933852.A0A0C3BQT3"/>
<comment type="similarity">
    <text evidence="1">Belongs to the DNA mismatch repair MutS family.</text>
</comment>
<dbReference type="Gene3D" id="1.10.1420.10">
    <property type="match status" value="2"/>
</dbReference>
<evidence type="ECO:0000313" key="12">
    <source>
        <dbReference type="Proteomes" id="UP000054097"/>
    </source>
</evidence>
<feature type="region of interest" description="Disordered" evidence="8">
    <location>
        <begin position="26"/>
        <end position="104"/>
    </location>
</feature>
<evidence type="ECO:0000256" key="3">
    <source>
        <dbReference type="ARBA" id="ARBA00022763"/>
    </source>
</evidence>
<dbReference type="Gene3D" id="3.30.420.110">
    <property type="entry name" value="MutS, connector domain"/>
    <property type="match status" value="1"/>
</dbReference>
<reference evidence="12" key="2">
    <citation type="submission" date="2015-01" db="EMBL/GenBank/DDBJ databases">
        <title>Evolutionary Origins and Diversification of the Mycorrhizal Mutualists.</title>
        <authorList>
            <consortium name="DOE Joint Genome Institute"/>
            <consortium name="Mycorrhizal Genomics Consortium"/>
            <person name="Kohler A."/>
            <person name="Kuo A."/>
            <person name="Nagy L.G."/>
            <person name="Floudas D."/>
            <person name="Copeland A."/>
            <person name="Barry K.W."/>
            <person name="Cichocki N."/>
            <person name="Veneault-Fourrey C."/>
            <person name="LaButti K."/>
            <person name="Lindquist E.A."/>
            <person name="Lipzen A."/>
            <person name="Lundell T."/>
            <person name="Morin E."/>
            <person name="Murat C."/>
            <person name="Riley R."/>
            <person name="Ohm R."/>
            <person name="Sun H."/>
            <person name="Tunlid A."/>
            <person name="Henrissat B."/>
            <person name="Grigoriev I.V."/>
            <person name="Hibbett D.S."/>
            <person name="Martin F."/>
        </authorList>
    </citation>
    <scope>NUCLEOTIDE SEQUENCE [LARGE SCALE GENOMIC DNA]</scope>
    <source>
        <strain evidence="12">MAFF 305830</strain>
    </source>
</reference>
<dbReference type="GO" id="GO:0005634">
    <property type="term" value="C:nucleus"/>
    <property type="evidence" value="ECO:0007669"/>
    <property type="project" value="TreeGrafter"/>
</dbReference>
<dbReference type="SMART" id="SM00533">
    <property type="entry name" value="MUTSd"/>
    <property type="match status" value="1"/>
</dbReference>
<feature type="compositionally biased region" description="Polar residues" evidence="8">
    <location>
        <begin position="75"/>
        <end position="87"/>
    </location>
</feature>
<protein>
    <recommendedName>
        <fullName evidence="13">DNA mismatch repair proteins mutS family domain-containing protein</fullName>
    </recommendedName>
</protein>
<dbReference type="GO" id="GO:0005739">
    <property type="term" value="C:mitochondrion"/>
    <property type="evidence" value="ECO:0007669"/>
    <property type="project" value="TreeGrafter"/>
</dbReference>
<evidence type="ECO:0000256" key="5">
    <source>
        <dbReference type="ARBA" id="ARBA00023125"/>
    </source>
</evidence>
<dbReference type="PANTHER" id="PTHR11361:SF34">
    <property type="entry name" value="DNA MISMATCH REPAIR PROTEIN MSH1, MITOCHONDRIAL"/>
    <property type="match status" value="1"/>
</dbReference>
<dbReference type="EMBL" id="KN824277">
    <property type="protein sequence ID" value="KIM33811.1"/>
    <property type="molecule type" value="Genomic_DNA"/>
</dbReference>
<dbReference type="InterPro" id="IPR007695">
    <property type="entry name" value="DNA_mismatch_repair_MutS-lik_N"/>
</dbReference>
<dbReference type="InterPro" id="IPR016151">
    <property type="entry name" value="DNA_mismatch_repair_MutS_N"/>
</dbReference>
<dbReference type="Proteomes" id="UP000054097">
    <property type="component" value="Unassembled WGS sequence"/>
</dbReference>
<reference evidence="11 12" key="1">
    <citation type="submission" date="2014-04" db="EMBL/GenBank/DDBJ databases">
        <authorList>
            <consortium name="DOE Joint Genome Institute"/>
            <person name="Kuo A."/>
            <person name="Zuccaro A."/>
            <person name="Kohler A."/>
            <person name="Nagy L.G."/>
            <person name="Floudas D."/>
            <person name="Copeland A."/>
            <person name="Barry K.W."/>
            <person name="Cichocki N."/>
            <person name="Veneault-Fourrey C."/>
            <person name="LaButti K."/>
            <person name="Lindquist E.A."/>
            <person name="Lipzen A."/>
            <person name="Lundell T."/>
            <person name="Morin E."/>
            <person name="Murat C."/>
            <person name="Sun H."/>
            <person name="Tunlid A."/>
            <person name="Henrissat B."/>
            <person name="Grigoriev I.V."/>
            <person name="Hibbett D.S."/>
            <person name="Martin F."/>
            <person name="Nordberg H.P."/>
            <person name="Cantor M.N."/>
            <person name="Hua S.X."/>
        </authorList>
    </citation>
    <scope>NUCLEOTIDE SEQUENCE [LARGE SCALE GENOMIC DNA]</scope>
    <source>
        <strain evidence="11 12">MAFF 305830</strain>
    </source>
</reference>
<dbReference type="InterPro" id="IPR017261">
    <property type="entry name" value="DNA_mismatch_repair_MutS/MSH"/>
</dbReference>
<dbReference type="NCBIfam" id="NF003810">
    <property type="entry name" value="PRK05399.1"/>
    <property type="match status" value="1"/>
</dbReference>
<keyword evidence="6" id="KW-0234">DNA repair</keyword>
<dbReference type="OrthoDB" id="2534523at2759"/>
<name>A0A0C3BQT3_SERVB</name>
<keyword evidence="5" id="KW-0238">DNA-binding</keyword>
<dbReference type="Pfam" id="PF01624">
    <property type="entry name" value="MutS_I"/>
    <property type="match status" value="1"/>
</dbReference>
<evidence type="ECO:0000256" key="4">
    <source>
        <dbReference type="ARBA" id="ARBA00022840"/>
    </source>
</evidence>
<dbReference type="InterPro" id="IPR007860">
    <property type="entry name" value="DNA_mmatch_repair_MutS_con_dom"/>
</dbReference>
<dbReference type="GO" id="GO:0030983">
    <property type="term" value="F:mismatched DNA binding"/>
    <property type="evidence" value="ECO:0007669"/>
    <property type="project" value="InterPro"/>
</dbReference>
<dbReference type="SUPFAM" id="SSF55271">
    <property type="entry name" value="DNA repair protein MutS, domain I"/>
    <property type="match status" value="1"/>
</dbReference>
<dbReference type="InterPro" id="IPR045076">
    <property type="entry name" value="MutS"/>
</dbReference>